<comment type="caution">
    <text evidence="1">The sequence shown here is derived from an EMBL/GenBank/DDBJ whole genome shotgun (WGS) entry which is preliminary data.</text>
</comment>
<proteinExistence type="predicted"/>
<name>A0A9Q0X3Y0_9ROSI</name>
<accession>A0A9Q0X3Y0</accession>
<dbReference type="EMBL" id="JAPFFM010000001">
    <property type="protein sequence ID" value="KAJ6778832.1"/>
    <property type="molecule type" value="Genomic_DNA"/>
</dbReference>
<organism evidence="1 2">
    <name type="scientific">Salix koriyanagi</name>
    <dbReference type="NCBI Taxonomy" id="2511006"/>
    <lineage>
        <taxon>Eukaryota</taxon>
        <taxon>Viridiplantae</taxon>
        <taxon>Streptophyta</taxon>
        <taxon>Embryophyta</taxon>
        <taxon>Tracheophyta</taxon>
        <taxon>Spermatophyta</taxon>
        <taxon>Magnoliopsida</taxon>
        <taxon>eudicotyledons</taxon>
        <taxon>Gunneridae</taxon>
        <taxon>Pentapetalae</taxon>
        <taxon>rosids</taxon>
        <taxon>fabids</taxon>
        <taxon>Malpighiales</taxon>
        <taxon>Salicaceae</taxon>
        <taxon>Saliceae</taxon>
        <taxon>Salix</taxon>
    </lineage>
</organism>
<protein>
    <submittedName>
        <fullName evidence="1">Uncharacterized protein</fullName>
    </submittedName>
</protein>
<sequence length="145" mass="16207">MGDGFGKWSNLVMSTIEWLRVTGTVLTLINSGILRWNPFQFSKVVLSYKIFMSSKLVVKWTISHVREVVADLHMRSFVEDVGSNTTINSAICSGGIFGVSSKTKAAQFSHPSRESFNIVHAPPIKALKRYLSKTRKPSLRCPSIF</sequence>
<gene>
    <name evidence="1" type="ORF">OIU74_002586</name>
</gene>
<reference evidence="1" key="2">
    <citation type="journal article" date="2023" name="Int. J. Mol. Sci.">
        <title>De Novo Assembly and Annotation of 11 Diverse Shrub Willow (Salix) Genomes Reveals Novel Gene Organization in Sex-Linked Regions.</title>
        <authorList>
            <person name="Hyden B."/>
            <person name="Feng K."/>
            <person name="Yates T.B."/>
            <person name="Jawdy S."/>
            <person name="Cereghino C."/>
            <person name="Smart L.B."/>
            <person name="Muchero W."/>
        </authorList>
    </citation>
    <scope>NUCLEOTIDE SEQUENCE</scope>
    <source>
        <tissue evidence="1">Shoot tip</tissue>
    </source>
</reference>
<evidence type="ECO:0000313" key="1">
    <source>
        <dbReference type="EMBL" id="KAJ6778832.1"/>
    </source>
</evidence>
<reference evidence="1" key="1">
    <citation type="submission" date="2022-11" db="EMBL/GenBank/DDBJ databases">
        <authorList>
            <person name="Hyden B.L."/>
            <person name="Feng K."/>
            <person name="Yates T."/>
            <person name="Jawdy S."/>
            <person name="Smart L.B."/>
            <person name="Muchero W."/>
        </authorList>
    </citation>
    <scope>NUCLEOTIDE SEQUENCE</scope>
    <source>
        <tissue evidence="1">Shoot tip</tissue>
    </source>
</reference>
<keyword evidence="2" id="KW-1185">Reference proteome</keyword>
<dbReference type="AlphaFoldDB" id="A0A9Q0X3Y0"/>
<dbReference type="Proteomes" id="UP001151752">
    <property type="component" value="Chromosome 16"/>
</dbReference>
<evidence type="ECO:0000313" key="2">
    <source>
        <dbReference type="Proteomes" id="UP001151752"/>
    </source>
</evidence>